<dbReference type="Pfam" id="PF00072">
    <property type="entry name" value="Response_reg"/>
    <property type="match status" value="1"/>
</dbReference>
<dbReference type="PANTHER" id="PTHR44591">
    <property type="entry name" value="STRESS RESPONSE REGULATOR PROTEIN 1"/>
    <property type="match status" value="1"/>
</dbReference>
<gene>
    <name evidence="5" type="ORF">CLV31_12039</name>
</gene>
<dbReference type="InterPro" id="IPR011006">
    <property type="entry name" value="CheY-like_superfamily"/>
</dbReference>
<evidence type="ECO:0000256" key="2">
    <source>
        <dbReference type="PROSITE-ProRule" id="PRU00169"/>
    </source>
</evidence>
<feature type="modified residue" description="4-aspartylphosphate" evidence="2">
    <location>
        <position position="59"/>
    </location>
</feature>
<dbReference type="Proteomes" id="UP000248917">
    <property type="component" value="Unassembled WGS sequence"/>
</dbReference>
<keyword evidence="1 2" id="KW-0597">Phosphoprotein</keyword>
<reference evidence="5 6" key="1">
    <citation type="submission" date="2018-06" db="EMBL/GenBank/DDBJ databases">
        <title>Genomic Encyclopedia of Archaeal and Bacterial Type Strains, Phase II (KMG-II): from individual species to whole genera.</title>
        <authorList>
            <person name="Goeker M."/>
        </authorList>
    </citation>
    <scope>NUCLEOTIDE SEQUENCE [LARGE SCALE GENOMIC DNA]</scope>
    <source>
        <strain evidence="5 6">T4</strain>
    </source>
</reference>
<evidence type="ECO:0000313" key="6">
    <source>
        <dbReference type="Proteomes" id="UP000248917"/>
    </source>
</evidence>
<keyword evidence="6" id="KW-1185">Reference proteome</keyword>
<dbReference type="InterPro" id="IPR050595">
    <property type="entry name" value="Bact_response_regulator"/>
</dbReference>
<dbReference type="CDD" id="cd00156">
    <property type="entry name" value="REC"/>
    <property type="match status" value="1"/>
</dbReference>
<dbReference type="InterPro" id="IPR007492">
    <property type="entry name" value="LytTR_DNA-bd_dom"/>
</dbReference>
<name>A0A326RJF9_9BACT</name>
<dbReference type="GO" id="GO:0000160">
    <property type="term" value="P:phosphorelay signal transduction system"/>
    <property type="evidence" value="ECO:0007669"/>
    <property type="project" value="InterPro"/>
</dbReference>
<dbReference type="Gene3D" id="2.40.50.1020">
    <property type="entry name" value="LytTr DNA-binding domain"/>
    <property type="match status" value="1"/>
</dbReference>
<dbReference type="SMART" id="SM00448">
    <property type="entry name" value="REC"/>
    <property type="match status" value="1"/>
</dbReference>
<dbReference type="AlphaFoldDB" id="A0A326RJF9"/>
<dbReference type="RefSeq" id="WP_111394798.1">
    <property type="nucleotide sequence ID" value="NZ_QKTX01000020.1"/>
</dbReference>
<dbReference type="OrthoDB" id="822409at2"/>
<evidence type="ECO:0000313" key="5">
    <source>
        <dbReference type="EMBL" id="PZV77571.1"/>
    </source>
</evidence>
<dbReference type="EMBL" id="QKTX01000020">
    <property type="protein sequence ID" value="PZV77571.1"/>
    <property type="molecule type" value="Genomic_DNA"/>
</dbReference>
<feature type="domain" description="HTH LytTR-type" evidence="4">
    <location>
        <begin position="149"/>
        <end position="240"/>
    </location>
</feature>
<organism evidence="5 6">
    <name type="scientific">Algoriphagus aquaeductus</name>
    <dbReference type="NCBI Taxonomy" id="475299"/>
    <lineage>
        <taxon>Bacteria</taxon>
        <taxon>Pseudomonadati</taxon>
        <taxon>Bacteroidota</taxon>
        <taxon>Cytophagia</taxon>
        <taxon>Cytophagales</taxon>
        <taxon>Cyclobacteriaceae</taxon>
        <taxon>Algoriphagus</taxon>
    </lineage>
</organism>
<protein>
    <submittedName>
        <fullName evidence="5">LytTR family two component transcriptional regulator</fullName>
    </submittedName>
</protein>
<dbReference type="InterPro" id="IPR001789">
    <property type="entry name" value="Sig_transdc_resp-reg_receiver"/>
</dbReference>
<sequence length="244" mass="27533">MQTQPILKIGLVDDEQGQLDYLTNLISRNEGYEVAFASTQPLEALQWIQNNPIDILILDLIMPKLGGLELAKRIQGLQIPIIICSAHGDLALEGYKIKALSFLEKPSSPTDLTDALEYAREMSEKFKLHRKVFQENVIVIGNNKTLEKVVIQTSEVCILEQNAKFTKIHLINGQIVEVKQTLDTTLGQMKSSTMMRVHKSFAVNAAYLHKVKGYECEMKNGVTARISRSHKKEFYRQIADGFSI</sequence>
<accession>A0A326RJF9</accession>
<dbReference type="Gene3D" id="3.40.50.2300">
    <property type="match status" value="1"/>
</dbReference>
<dbReference type="PANTHER" id="PTHR44591:SF3">
    <property type="entry name" value="RESPONSE REGULATORY DOMAIN-CONTAINING PROTEIN"/>
    <property type="match status" value="1"/>
</dbReference>
<dbReference type="SMART" id="SM00850">
    <property type="entry name" value="LytTR"/>
    <property type="match status" value="1"/>
</dbReference>
<comment type="caution">
    <text evidence="5">The sequence shown here is derived from an EMBL/GenBank/DDBJ whole genome shotgun (WGS) entry which is preliminary data.</text>
</comment>
<dbReference type="PROSITE" id="PS50110">
    <property type="entry name" value="RESPONSE_REGULATORY"/>
    <property type="match status" value="1"/>
</dbReference>
<dbReference type="GO" id="GO:0003677">
    <property type="term" value="F:DNA binding"/>
    <property type="evidence" value="ECO:0007669"/>
    <property type="project" value="InterPro"/>
</dbReference>
<evidence type="ECO:0000259" key="4">
    <source>
        <dbReference type="PROSITE" id="PS50930"/>
    </source>
</evidence>
<feature type="domain" description="Response regulatory" evidence="3">
    <location>
        <begin position="8"/>
        <end position="120"/>
    </location>
</feature>
<dbReference type="PROSITE" id="PS50930">
    <property type="entry name" value="HTH_LYTTR"/>
    <property type="match status" value="1"/>
</dbReference>
<evidence type="ECO:0000259" key="3">
    <source>
        <dbReference type="PROSITE" id="PS50110"/>
    </source>
</evidence>
<evidence type="ECO:0000256" key="1">
    <source>
        <dbReference type="ARBA" id="ARBA00022553"/>
    </source>
</evidence>
<dbReference type="Pfam" id="PF04397">
    <property type="entry name" value="LytTR"/>
    <property type="match status" value="1"/>
</dbReference>
<dbReference type="SUPFAM" id="SSF52172">
    <property type="entry name" value="CheY-like"/>
    <property type="match status" value="1"/>
</dbReference>
<proteinExistence type="predicted"/>